<dbReference type="AlphaFoldDB" id="A0A562NH98"/>
<proteinExistence type="predicted"/>
<dbReference type="Proteomes" id="UP000316225">
    <property type="component" value="Unassembled WGS sequence"/>
</dbReference>
<dbReference type="InterPro" id="IPR011051">
    <property type="entry name" value="RmlC_Cupin_sf"/>
</dbReference>
<evidence type="ECO:0000313" key="2">
    <source>
        <dbReference type="EMBL" id="TWI31545.1"/>
    </source>
</evidence>
<keyword evidence="3" id="KW-1185">Reference proteome</keyword>
<feature type="domain" description="(S)-ureidoglycine aminohydrolase cupin" evidence="1">
    <location>
        <begin position="40"/>
        <end position="112"/>
    </location>
</feature>
<dbReference type="PANTHER" id="PTHR40943">
    <property type="entry name" value="CYTOPLASMIC PROTEIN-RELATED"/>
    <property type="match status" value="1"/>
</dbReference>
<protein>
    <recommendedName>
        <fullName evidence="1">(S)-ureidoglycine aminohydrolase cupin domain-containing protein</fullName>
    </recommendedName>
</protein>
<dbReference type="InterPro" id="IPR008579">
    <property type="entry name" value="UGlyAH_Cupin_dom"/>
</dbReference>
<dbReference type="RefSeq" id="WP_145399085.1">
    <property type="nucleotide sequence ID" value="NZ_VLKU01000009.1"/>
</dbReference>
<dbReference type="SUPFAM" id="SSF51182">
    <property type="entry name" value="RmlC-like cupins"/>
    <property type="match status" value="1"/>
</dbReference>
<sequence length="118" mass="13341">MDALYFYDVTKLGTPEPGAPVPDRVVEGAPTNKTWEIEVTPDGSVSTGIWEVQGGAWRVVKETWEFCTIIEGESELIEDGKEPRRITVGDSFIMRPGHSYIWRVITPTKKIYVIREDV</sequence>
<accession>A0A562NH98</accession>
<dbReference type="InterPro" id="IPR014710">
    <property type="entry name" value="RmlC-like_jellyroll"/>
</dbReference>
<dbReference type="Gene3D" id="2.60.120.10">
    <property type="entry name" value="Jelly Rolls"/>
    <property type="match status" value="1"/>
</dbReference>
<dbReference type="EMBL" id="VLKU01000009">
    <property type="protein sequence ID" value="TWI31545.1"/>
    <property type="molecule type" value="Genomic_DNA"/>
</dbReference>
<gene>
    <name evidence="2" type="ORF">IQ24_02997</name>
</gene>
<evidence type="ECO:0000313" key="3">
    <source>
        <dbReference type="Proteomes" id="UP000316225"/>
    </source>
</evidence>
<dbReference type="OrthoDB" id="9799053at2"/>
<evidence type="ECO:0000259" key="1">
    <source>
        <dbReference type="Pfam" id="PF05899"/>
    </source>
</evidence>
<organism evidence="2 3">
    <name type="scientific">Paracoccus sulfuroxidans</name>
    <dbReference type="NCBI Taxonomy" id="384678"/>
    <lineage>
        <taxon>Bacteria</taxon>
        <taxon>Pseudomonadati</taxon>
        <taxon>Pseudomonadota</taxon>
        <taxon>Alphaproteobacteria</taxon>
        <taxon>Rhodobacterales</taxon>
        <taxon>Paracoccaceae</taxon>
        <taxon>Paracoccus</taxon>
    </lineage>
</organism>
<name>A0A562NH98_9RHOB</name>
<reference evidence="2 3" key="1">
    <citation type="journal article" date="2015" name="Stand. Genomic Sci.">
        <title>Genomic Encyclopedia of Bacterial and Archaeal Type Strains, Phase III: the genomes of soil and plant-associated and newly described type strains.</title>
        <authorList>
            <person name="Whitman W.B."/>
            <person name="Woyke T."/>
            <person name="Klenk H.P."/>
            <person name="Zhou Y."/>
            <person name="Lilburn T.G."/>
            <person name="Beck B.J."/>
            <person name="De Vos P."/>
            <person name="Vandamme P."/>
            <person name="Eisen J.A."/>
            <person name="Garrity G."/>
            <person name="Hugenholtz P."/>
            <person name="Kyrpides N.C."/>
        </authorList>
    </citation>
    <scope>NUCLEOTIDE SEQUENCE [LARGE SCALE GENOMIC DNA]</scope>
    <source>
        <strain evidence="2 3">CGMCC 1.5364</strain>
    </source>
</reference>
<dbReference type="PANTHER" id="PTHR40943:SF1">
    <property type="entry name" value="CYTOPLASMIC PROTEIN"/>
    <property type="match status" value="1"/>
</dbReference>
<comment type="caution">
    <text evidence="2">The sequence shown here is derived from an EMBL/GenBank/DDBJ whole genome shotgun (WGS) entry which is preliminary data.</text>
</comment>
<dbReference type="Pfam" id="PF05899">
    <property type="entry name" value="Cupin_3"/>
    <property type="match status" value="1"/>
</dbReference>